<dbReference type="SUPFAM" id="SSF51735">
    <property type="entry name" value="NAD(P)-binding Rossmann-fold domains"/>
    <property type="match status" value="1"/>
</dbReference>
<dbReference type="Gene3D" id="3.40.50.10860">
    <property type="entry name" value="Leucine Dehydrogenase, chain A, domain 1"/>
    <property type="match status" value="1"/>
</dbReference>
<dbReference type="SUPFAM" id="SSF53223">
    <property type="entry name" value="Aminoacid dehydrogenase-like, N-terminal domain"/>
    <property type="match status" value="1"/>
</dbReference>
<keyword evidence="3" id="KW-0028">Amino-acid biosynthesis</keyword>
<accession>A0A1I4ZPW6</accession>
<dbReference type="GO" id="GO:0005829">
    <property type="term" value="C:cytosol"/>
    <property type="evidence" value="ECO:0007669"/>
    <property type="project" value="TreeGrafter"/>
</dbReference>
<evidence type="ECO:0000256" key="3">
    <source>
        <dbReference type="ARBA" id="ARBA00023141"/>
    </source>
</evidence>
<dbReference type="PANTHER" id="PTHR21089">
    <property type="entry name" value="SHIKIMATE DEHYDROGENASE"/>
    <property type="match status" value="1"/>
</dbReference>
<name>A0A1I4ZPW6_9FLAO</name>
<dbReference type="GO" id="GO:0004764">
    <property type="term" value="F:shikimate 3-dehydrogenase (NADP+) activity"/>
    <property type="evidence" value="ECO:0007669"/>
    <property type="project" value="InterPro"/>
</dbReference>
<evidence type="ECO:0000256" key="1">
    <source>
        <dbReference type="ARBA" id="ARBA00004871"/>
    </source>
</evidence>
<dbReference type="GO" id="GO:0009073">
    <property type="term" value="P:aromatic amino acid family biosynthetic process"/>
    <property type="evidence" value="ECO:0007669"/>
    <property type="project" value="UniProtKB-KW"/>
</dbReference>
<evidence type="ECO:0000313" key="5">
    <source>
        <dbReference type="EMBL" id="SFN52030.1"/>
    </source>
</evidence>
<protein>
    <submittedName>
        <fullName evidence="5">Shikimate dehydrogenase</fullName>
    </submittedName>
</protein>
<proteinExistence type="predicted"/>
<dbReference type="InterPro" id="IPR013708">
    <property type="entry name" value="Shikimate_DH-bd_N"/>
</dbReference>
<organism evidence="5 6">
    <name type="scientific">Algoriella xinjiangensis</name>
    <dbReference type="NCBI Taxonomy" id="684065"/>
    <lineage>
        <taxon>Bacteria</taxon>
        <taxon>Pseudomonadati</taxon>
        <taxon>Bacteroidota</taxon>
        <taxon>Flavobacteriia</taxon>
        <taxon>Flavobacteriales</taxon>
        <taxon>Weeksellaceae</taxon>
        <taxon>Algoriella</taxon>
    </lineage>
</organism>
<dbReference type="InterPro" id="IPR036291">
    <property type="entry name" value="NAD(P)-bd_dom_sf"/>
</dbReference>
<dbReference type="EMBL" id="FOUZ01000014">
    <property type="protein sequence ID" value="SFN52030.1"/>
    <property type="molecule type" value="Genomic_DNA"/>
</dbReference>
<dbReference type="GO" id="GO:0009423">
    <property type="term" value="P:chorismate biosynthetic process"/>
    <property type="evidence" value="ECO:0007669"/>
    <property type="project" value="TreeGrafter"/>
</dbReference>
<keyword evidence="2" id="KW-0560">Oxidoreductase</keyword>
<dbReference type="PANTHER" id="PTHR21089:SF1">
    <property type="entry name" value="BIFUNCTIONAL 3-DEHYDROQUINATE DEHYDRATASE_SHIKIMATE DEHYDROGENASE, CHLOROPLASTIC"/>
    <property type="match status" value="1"/>
</dbReference>
<comment type="pathway">
    <text evidence="1">Metabolic intermediate biosynthesis; chorismate biosynthesis; chorismate from D-erythrose 4-phosphate and phosphoenolpyruvate: step 4/7.</text>
</comment>
<dbReference type="OrthoDB" id="9792692at2"/>
<dbReference type="InterPro" id="IPR022893">
    <property type="entry name" value="Shikimate_DH_fam"/>
</dbReference>
<feature type="domain" description="Shikimate dehydrogenase substrate binding N-terminal" evidence="4">
    <location>
        <begin position="6"/>
        <end position="87"/>
    </location>
</feature>
<dbReference type="GO" id="GO:0019632">
    <property type="term" value="P:shikimate metabolic process"/>
    <property type="evidence" value="ECO:0007669"/>
    <property type="project" value="TreeGrafter"/>
</dbReference>
<sequence length="244" mass="27741">MRQFGLIGRNISYSFSKSYFAEKFINENIVDAVYNVFDLNEIAEVENVFATEGLVGFNVTIPYKQDIIPFLDELSPEAKAIGAVNTVLIKDGKRIGHNTDCYGFHHSILPLLENHHKKALVLGNGGAAKAVYYILDLLKIEYKIVSRTKTENQLSYHELDESVMNDFQLIINCSPVGTFPNTENAPLLPYQFINEKHLLYDLIYNPPMTKFLENGQKNGAKIKNGHQMLVLQAEKAWEIWNKVD</sequence>
<reference evidence="6" key="1">
    <citation type="submission" date="2016-10" db="EMBL/GenBank/DDBJ databases">
        <authorList>
            <person name="Varghese N."/>
            <person name="Submissions S."/>
        </authorList>
    </citation>
    <scope>NUCLEOTIDE SEQUENCE [LARGE SCALE GENOMIC DNA]</scope>
    <source>
        <strain evidence="6">XJ109</strain>
    </source>
</reference>
<dbReference type="Pfam" id="PF08501">
    <property type="entry name" value="Shikimate_dh_N"/>
    <property type="match status" value="1"/>
</dbReference>
<dbReference type="Proteomes" id="UP000199149">
    <property type="component" value="Unassembled WGS sequence"/>
</dbReference>
<dbReference type="InterPro" id="IPR046346">
    <property type="entry name" value="Aminoacid_DH-like_N_sf"/>
</dbReference>
<dbReference type="GO" id="GO:0050661">
    <property type="term" value="F:NADP binding"/>
    <property type="evidence" value="ECO:0007669"/>
    <property type="project" value="TreeGrafter"/>
</dbReference>
<evidence type="ECO:0000256" key="2">
    <source>
        <dbReference type="ARBA" id="ARBA00023002"/>
    </source>
</evidence>
<keyword evidence="6" id="KW-1185">Reference proteome</keyword>
<dbReference type="AlphaFoldDB" id="A0A1I4ZPW6"/>
<dbReference type="RefSeq" id="WP_092909200.1">
    <property type="nucleotide sequence ID" value="NZ_FOUZ01000014.1"/>
</dbReference>
<gene>
    <name evidence="5" type="ORF">SAMN05421738_11412</name>
</gene>
<dbReference type="STRING" id="684065.SAMN05421738_11412"/>
<dbReference type="CDD" id="cd01065">
    <property type="entry name" value="NAD_bind_Shikimate_DH"/>
    <property type="match status" value="1"/>
</dbReference>
<dbReference type="Gene3D" id="3.40.50.720">
    <property type="entry name" value="NAD(P)-binding Rossmann-like Domain"/>
    <property type="match status" value="1"/>
</dbReference>
<evidence type="ECO:0000259" key="4">
    <source>
        <dbReference type="Pfam" id="PF08501"/>
    </source>
</evidence>
<evidence type="ECO:0000313" key="6">
    <source>
        <dbReference type="Proteomes" id="UP000199149"/>
    </source>
</evidence>
<keyword evidence="3" id="KW-0057">Aromatic amino acid biosynthesis</keyword>